<comment type="caution">
    <text evidence="1">The sequence shown here is derived from an EMBL/GenBank/DDBJ whole genome shotgun (WGS) entry which is preliminary data.</text>
</comment>
<keyword evidence="2" id="KW-1185">Reference proteome</keyword>
<evidence type="ECO:0000313" key="2">
    <source>
        <dbReference type="Proteomes" id="UP000304900"/>
    </source>
</evidence>
<gene>
    <name evidence="1" type="ORF">FDK13_24275</name>
</gene>
<organism evidence="1 2">
    <name type="scientific">Dyadobacter frigoris</name>
    <dbReference type="NCBI Taxonomy" id="2576211"/>
    <lineage>
        <taxon>Bacteria</taxon>
        <taxon>Pseudomonadati</taxon>
        <taxon>Bacteroidota</taxon>
        <taxon>Cytophagia</taxon>
        <taxon>Cytophagales</taxon>
        <taxon>Spirosomataceae</taxon>
        <taxon>Dyadobacter</taxon>
    </lineage>
</organism>
<proteinExistence type="predicted"/>
<accession>A0A4U6CXN5</accession>
<dbReference type="AlphaFoldDB" id="A0A4U6CXN5"/>
<evidence type="ECO:0000313" key="1">
    <source>
        <dbReference type="EMBL" id="TKT89462.1"/>
    </source>
</evidence>
<protein>
    <submittedName>
        <fullName evidence="1">Uncharacterized protein</fullName>
    </submittedName>
</protein>
<reference evidence="1 2" key="1">
    <citation type="submission" date="2019-05" db="EMBL/GenBank/DDBJ databases">
        <title>Dyadobacter AR-3-8 sp. nov., isolated from arctic soil.</title>
        <authorList>
            <person name="Chaudhary D.K."/>
        </authorList>
    </citation>
    <scope>NUCLEOTIDE SEQUENCE [LARGE SCALE GENOMIC DNA]</scope>
    <source>
        <strain evidence="1 2">AR-3-8</strain>
    </source>
</reference>
<sequence length="61" mass="6562">MINPVVHAIKSSTGLSNEQIDAKIIALPLEQKTKVRALIVANAMPDKEGLELLTETGLLSH</sequence>
<dbReference type="EMBL" id="SZVO01000012">
    <property type="protein sequence ID" value="TKT89462.1"/>
    <property type="molecule type" value="Genomic_DNA"/>
</dbReference>
<name>A0A4U6CXN5_9BACT</name>
<dbReference type="Proteomes" id="UP000304900">
    <property type="component" value="Unassembled WGS sequence"/>
</dbReference>
<dbReference type="RefSeq" id="WP_137342599.1">
    <property type="nucleotide sequence ID" value="NZ_SZVO01000012.1"/>
</dbReference>